<dbReference type="Proteomes" id="UP000093053">
    <property type="component" value="Chromosome"/>
</dbReference>
<dbReference type="InterPro" id="IPR018087">
    <property type="entry name" value="Glyco_hydro_5_CS"/>
</dbReference>
<dbReference type="InterPro" id="IPR017853">
    <property type="entry name" value="GH"/>
</dbReference>
<dbReference type="SUPFAM" id="SSF51445">
    <property type="entry name" value="(Trans)glycosidases"/>
    <property type="match status" value="1"/>
</dbReference>
<dbReference type="EC" id="3.2.1.4" evidence="2"/>
<sequence length="347" mass="37843">MPNHRNLQRNPEGAVRFLVSLHRTTVGFAVATLLITTLAGHPAEAAAQGFHVKDGRLLDGHGSTFVMRGVNHPHSWFPNKTSQALKDIKATGANTARIVLSNGARFNRNTTADVASVIKRCKANKLICVLEVHDTTGYGEQSGASSLTAAVNYWISIKSALAGQQRYVLLNIGNEPRGNNNPSAWVGETKSAIARMRKEGLTHTLVADGPNWGQDWSFVMRDNAKQIFNSDVRRNTVFSVHMYEVFGTADKVNNYLNRFAAARLPIVVGEFGHWHGNASVDEDAIFAASRRLGTGFLAWSWSGNGGGLDYLDLVRGFDAGKPTWWGQRTISGPNGIKATSRQASVFK</sequence>
<dbReference type="GO" id="GO:0009251">
    <property type="term" value="P:glucan catabolic process"/>
    <property type="evidence" value="ECO:0007669"/>
    <property type="project" value="TreeGrafter"/>
</dbReference>
<evidence type="ECO:0000313" key="7">
    <source>
        <dbReference type="EMBL" id="ANZ43360.1"/>
    </source>
</evidence>
<keyword evidence="3 5" id="KW-0378">Hydrolase</keyword>
<evidence type="ECO:0000256" key="3">
    <source>
        <dbReference type="ARBA" id="ARBA00022801"/>
    </source>
</evidence>
<dbReference type="PANTHER" id="PTHR34142">
    <property type="entry name" value="ENDO-BETA-1,4-GLUCANASE A"/>
    <property type="match status" value="1"/>
</dbReference>
<evidence type="ECO:0000256" key="1">
    <source>
        <dbReference type="ARBA" id="ARBA00000966"/>
    </source>
</evidence>
<dbReference type="PANTHER" id="PTHR34142:SF1">
    <property type="entry name" value="GLYCOSIDE HYDROLASE FAMILY 5 DOMAIN-CONTAINING PROTEIN"/>
    <property type="match status" value="1"/>
</dbReference>
<dbReference type="STRING" id="1586287.BBK82_37940"/>
<accession>A0A1B2I035</accession>
<evidence type="ECO:0000256" key="4">
    <source>
        <dbReference type="ARBA" id="ARBA00023295"/>
    </source>
</evidence>
<reference evidence="7 8" key="1">
    <citation type="submission" date="2016-07" db="EMBL/GenBank/DDBJ databases">
        <title>Complete genome sequence of the Lentzea guizhouensis DHS C013.</title>
        <authorList>
            <person name="Cao C."/>
        </authorList>
    </citation>
    <scope>NUCLEOTIDE SEQUENCE [LARGE SCALE GENOMIC DNA]</scope>
    <source>
        <strain evidence="7 8">DHS C013</strain>
    </source>
</reference>
<dbReference type="GO" id="GO:0008810">
    <property type="term" value="F:cellulase activity"/>
    <property type="evidence" value="ECO:0007669"/>
    <property type="project" value="UniProtKB-EC"/>
</dbReference>
<keyword evidence="4 5" id="KW-0326">Glycosidase</keyword>
<name>A0A1B2I035_9PSEU</name>
<dbReference type="InterPro" id="IPR001547">
    <property type="entry name" value="Glyco_hydro_5"/>
</dbReference>
<protein>
    <recommendedName>
        <fullName evidence="2">cellulase</fullName>
        <ecNumber evidence="2">3.2.1.4</ecNumber>
    </recommendedName>
</protein>
<dbReference type="PROSITE" id="PS00659">
    <property type="entry name" value="GLYCOSYL_HYDROL_F5"/>
    <property type="match status" value="1"/>
</dbReference>
<organism evidence="7 8">
    <name type="scientific">Lentzea guizhouensis</name>
    <dbReference type="NCBI Taxonomy" id="1586287"/>
    <lineage>
        <taxon>Bacteria</taxon>
        <taxon>Bacillati</taxon>
        <taxon>Actinomycetota</taxon>
        <taxon>Actinomycetes</taxon>
        <taxon>Pseudonocardiales</taxon>
        <taxon>Pseudonocardiaceae</taxon>
        <taxon>Lentzea</taxon>
    </lineage>
</organism>
<dbReference type="EMBL" id="CP016793">
    <property type="protein sequence ID" value="ANZ43360.1"/>
    <property type="molecule type" value="Genomic_DNA"/>
</dbReference>
<comment type="similarity">
    <text evidence="5">Belongs to the glycosyl hydrolase 5 (cellulase A) family.</text>
</comment>
<dbReference type="KEGG" id="led:BBK82_37940"/>
<proteinExistence type="inferred from homology"/>
<dbReference type="Gene3D" id="3.20.20.80">
    <property type="entry name" value="Glycosidases"/>
    <property type="match status" value="1"/>
</dbReference>
<evidence type="ECO:0000256" key="2">
    <source>
        <dbReference type="ARBA" id="ARBA00012601"/>
    </source>
</evidence>
<evidence type="ECO:0000256" key="5">
    <source>
        <dbReference type="RuleBase" id="RU361153"/>
    </source>
</evidence>
<evidence type="ECO:0000313" key="8">
    <source>
        <dbReference type="Proteomes" id="UP000093053"/>
    </source>
</evidence>
<gene>
    <name evidence="7" type="ORF">BBK82_37940</name>
</gene>
<feature type="domain" description="Glycoside hydrolase family 5" evidence="6">
    <location>
        <begin position="59"/>
        <end position="304"/>
    </location>
</feature>
<comment type="catalytic activity">
    <reaction evidence="1">
        <text>Endohydrolysis of (1-&gt;4)-beta-D-glucosidic linkages in cellulose, lichenin and cereal beta-D-glucans.</text>
        <dbReference type="EC" id="3.2.1.4"/>
    </reaction>
</comment>
<keyword evidence="8" id="KW-1185">Reference proteome</keyword>
<dbReference type="AlphaFoldDB" id="A0A1B2I035"/>
<dbReference type="Pfam" id="PF00150">
    <property type="entry name" value="Cellulase"/>
    <property type="match status" value="1"/>
</dbReference>
<evidence type="ECO:0000259" key="6">
    <source>
        <dbReference type="Pfam" id="PF00150"/>
    </source>
</evidence>